<evidence type="ECO:0000313" key="5">
    <source>
        <dbReference type="Proteomes" id="UP000053257"/>
    </source>
</evidence>
<dbReference type="OrthoDB" id="2611327at2759"/>
<dbReference type="CDD" id="cd00882">
    <property type="entry name" value="Ras_like_GTPase"/>
    <property type="match status" value="1"/>
</dbReference>
<dbReference type="InterPro" id="IPR006703">
    <property type="entry name" value="G_AIG1"/>
</dbReference>
<dbReference type="InterPro" id="IPR027417">
    <property type="entry name" value="P-loop_NTPase"/>
</dbReference>
<dbReference type="SUPFAM" id="SSF52540">
    <property type="entry name" value="P-loop containing nucleoside triphosphate hydrolases"/>
    <property type="match status" value="2"/>
</dbReference>
<accession>A0A0C3S6J2</accession>
<sequence length="586" mass="65325">MRTDTIPGYFLEEARAFRCDQPEDDSPDDDDDDDGWNTLNNVRQLRRGDVITTAPDRAFTILLVGETGTGKTTFISFLTNVLAGIPVKSCVDRRDPANEAGGGQKQSQTQHPLLYELVSRNDVIFRIVDTPGLSDTRGIGQDAVHKQEIAKMMRDHVTEVDAVLLFTNGTVPRLGPATEYVFNVLTAMFPRSIADNIGIVFTNVASEMKVNFDFNSLPEQIPRDHVFYVDNPLALQQRFRDMEDNGHNRKALKLLRQEIVSSETAALNTLVEILEWLINAKPQPTKAIVELYEQTQAIEAQISRIHASMLASARMQEELTRIQVDIDRNLQTADLYKDYQTIVTKARMNLTPTEMKYTICMEPGCQNNCWHAPGRFPFQLIMPPGNTSYEKVVNGLKGRFVGCGACRHPYGDHQTGDQRWQEVCGTETRTDVETKRKFDNASTNAERKGLMRETVERRLAGVQEDIAAATDGVSALVERYASLSLSGSFTSHIYTAIKLLNVNLESLRHDSAPRATIEQMEQTIAALEEKLAVLQEVRAKAKGTRRGLPPVGGSRGGDVFSMSMTVVKGKVTEGSEVINQWLSSVI</sequence>
<dbReference type="AlphaFoldDB" id="A0A0C3S6J2"/>
<dbReference type="PANTHER" id="PTHR32046:SF11">
    <property type="entry name" value="IMMUNE-ASSOCIATED NUCLEOTIDE-BINDING PROTEIN 10-LIKE"/>
    <property type="match status" value="1"/>
</dbReference>
<organism evidence="4 5">
    <name type="scientific">Phlebiopsis gigantea (strain 11061_1 CR5-6)</name>
    <name type="common">White-rot fungus</name>
    <name type="synonym">Peniophora gigantea</name>
    <dbReference type="NCBI Taxonomy" id="745531"/>
    <lineage>
        <taxon>Eukaryota</taxon>
        <taxon>Fungi</taxon>
        <taxon>Dikarya</taxon>
        <taxon>Basidiomycota</taxon>
        <taxon>Agaricomycotina</taxon>
        <taxon>Agaricomycetes</taxon>
        <taxon>Polyporales</taxon>
        <taxon>Phanerochaetaceae</taxon>
        <taxon>Phlebiopsis</taxon>
    </lineage>
</organism>
<protein>
    <recommendedName>
        <fullName evidence="3">AIG1-type G domain-containing protein</fullName>
    </recommendedName>
</protein>
<dbReference type="HOGENOM" id="CLU_020040_1_0_1"/>
<name>A0A0C3S6J2_PHLG1</name>
<dbReference type="InterPro" id="IPR025662">
    <property type="entry name" value="Sigma_54_int_dom_ATP-bd_1"/>
</dbReference>
<gene>
    <name evidence="4" type="ORF">PHLGIDRAFT_129696</name>
</gene>
<dbReference type="Pfam" id="PF04548">
    <property type="entry name" value="AIG1"/>
    <property type="match status" value="1"/>
</dbReference>
<reference evidence="4 5" key="1">
    <citation type="journal article" date="2014" name="PLoS Genet.">
        <title>Analysis of the Phlebiopsis gigantea genome, transcriptome and secretome provides insight into its pioneer colonization strategies of wood.</title>
        <authorList>
            <person name="Hori C."/>
            <person name="Ishida T."/>
            <person name="Igarashi K."/>
            <person name="Samejima M."/>
            <person name="Suzuki H."/>
            <person name="Master E."/>
            <person name="Ferreira P."/>
            <person name="Ruiz-Duenas F.J."/>
            <person name="Held B."/>
            <person name="Canessa P."/>
            <person name="Larrondo L.F."/>
            <person name="Schmoll M."/>
            <person name="Druzhinina I.S."/>
            <person name="Kubicek C.P."/>
            <person name="Gaskell J.A."/>
            <person name="Kersten P."/>
            <person name="St John F."/>
            <person name="Glasner J."/>
            <person name="Sabat G."/>
            <person name="Splinter BonDurant S."/>
            <person name="Syed K."/>
            <person name="Yadav J."/>
            <person name="Mgbeahuruike A.C."/>
            <person name="Kovalchuk A."/>
            <person name="Asiegbu F.O."/>
            <person name="Lackner G."/>
            <person name="Hoffmeister D."/>
            <person name="Rencoret J."/>
            <person name="Gutierrez A."/>
            <person name="Sun H."/>
            <person name="Lindquist E."/>
            <person name="Barry K."/>
            <person name="Riley R."/>
            <person name="Grigoriev I.V."/>
            <person name="Henrissat B."/>
            <person name="Kues U."/>
            <person name="Berka R.M."/>
            <person name="Martinez A.T."/>
            <person name="Covert S.F."/>
            <person name="Blanchette R.A."/>
            <person name="Cullen D."/>
        </authorList>
    </citation>
    <scope>NUCLEOTIDE SEQUENCE [LARGE SCALE GENOMIC DNA]</scope>
    <source>
        <strain evidence="4 5">11061_1 CR5-6</strain>
    </source>
</reference>
<evidence type="ECO:0000256" key="2">
    <source>
        <dbReference type="SAM" id="Coils"/>
    </source>
</evidence>
<dbReference type="EMBL" id="KN840584">
    <property type="protein sequence ID" value="KIP04160.1"/>
    <property type="molecule type" value="Genomic_DNA"/>
</dbReference>
<keyword evidence="5" id="KW-1185">Reference proteome</keyword>
<dbReference type="PANTHER" id="PTHR32046">
    <property type="entry name" value="G DOMAIN-CONTAINING PROTEIN"/>
    <property type="match status" value="1"/>
</dbReference>
<keyword evidence="1" id="KW-0547">Nucleotide-binding</keyword>
<evidence type="ECO:0000313" key="4">
    <source>
        <dbReference type="EMBL" id="KIP04160.1"/>
    </source>
</evidence>
<evidence type="ECO:0000256" key="1">
    <source>
        <dbReference type="ARBA" id="ARBA00022741"/>
    </source>
</evidence>
<feature type="domain" description="AIG1-type G" evidence="3">
    <location>
        <begin position="60"/>
        <end position="206"/>
    </location>
</feature>
<dbReference type="Gene3D" id="3.40.50.300">
    <property type="entry name" value="P-loop containing nucleotide triphosphate hydrolases"/>
    <property type="match status" value="1"/>
</dbReference>
<keyword evidence="2" id="KW-0175">Coiled coil</keyword>
<feature type="coiled-coil region" evidence="2">
    <location>
        <begin position="517"/>
        <end position="544"/>
    </location>
</feature>
<dbReference type="STRING" id="745531.A0A0C3S6J2"/>
<proteinExistence type="predicted"/>
<evidence type="ECO:0000259" key="3">
    <source>
        <dbReference type="Pfam" id="PF04548"/>
    </source>
</evidence>
<dbReference type="PROSITE" id="PS00675">
    <property type="entry name" value="SIGMA54_INTERACT_1"/>
    <property type="match status" value="1"/>
</dbReference>
<dbReference type="Proteomes" id="UP000053257">
    <property type="component" value="Unassembled WGS sequence"/>
</dbReference>
<dbReference type="GO" id="GO:0005525">
    <property type="term" value="F:GTP binding"/>
    <property type="evidence" value="ECO:0007669"/>
    <property type="project" value="InterPro"/>
</dbReference>